<proteinExistence type="predicted"/>
<dbReference type="SUPFAM" id="SSF48498">
    <property type="entry name" value="Tetracyclin repressor-like, C-terminal domain"/>
    <property type="match status" value="1"/>
</dbReference>
<name>A0A3B0UQZ7_9ZZZZ</name>
<evidence type="ECO:0000313" key="1">
    <source>
        <dbReference type="EMBL" id="VAW31550.1"/>
    </source>
</evidence>
<protein>
    <recommendedName>
        <fullName evidence="2">Transcriptional regulator, AcrR family</fullName>
    </recommendedName>
</protein>
<dbReference type="AlphaFoldDB" id="A0A3B0UQZ7"/>
<dbReference type="EMBL" id="UOEU01000247">
    <property type="protein sequence ID" value="VAW31550.1"/>
    <property type="molecule type" value="Genomic_DNA"/>
</dbReference>
<gene>
    <name evidence="1" type="ORF">MNBD_CHLOROFLEXI01-2436</name>
</gene>
<reference evidence="1" key="1">
    <citation type="submission" date="2018-06" db="EMBL/GenBank/DDBJ databases">
        <authorList>
            <person name="Zhirakovskaya E."/>
        </authorList>
    </citation>
    <scope>NUCLEOTIDE SEQUENCE</scope>
</reference>
<sequence>AAGIFRDVDPAHVAQILVAMIFGLVTSSEALDMPILLPENGATVLLDIFYRGIEV</sequence>
<evidence type="ECO:0008006" key="2">
    <source>
        <dbReference type="Google" id="ProtNLM"/>
    </source>
</evidence>
<dbReference type="Gene3D" id="1.10.357.10">
    <property type="entry name" value="Tetracycline Repressor, domain 2"/>
    <property type="match status" value="1"/>
</dbReference>
<feature type="non-terminal residue" evidence="1">
    <location>
        <position position="1"/>
    </location>
</feature>
<accession>A0A3B0UQZ7</accession>
<organism evidence="1">
    <name type="scientific">hydrothermal vent metagenome</name>
    <dbReference type="NCBI Taxonomy" id="652676"/>
    <lineage>
        <taxon>unclassified sequences</taxon>
        <taxon>metagenomes</taxon>
        <taxon>ecological metagenomes</taxon>
    </lineage>
</organism>
<dbReference type="InterPro" id="IPR036271">
    <property type="entry name" value="Tet_transcr_reg_TetR-rel_C_sf"/>
</dbReference>